<evidence type="ECO:0000313" key="2">
    <source>
        <dbReference type="EMBL" id="KAK4462068.1"/>
    </source>
</evidence>
<gene>
    <name evidence="2" type="ORF">QBC42DRAFT_84799</name>
</gene>
<proteinExistence type="predicted"/>
<evidence type="ECO:0000313" key="3">
    <source>
        <dbReference type="Proteomes" id="UP001321749"/>
    </source>
</evidence>
<dbReference type="AlphaFoldDB" id="A0AAV9HNY4"/>
<feature type="region of interest" description="Disordered" evidence="1">
    <location>
        <begin position="289"/>
        <end position="308"/>
    </location>
</feature>
<comment type="caution">
    <text evidence="2">The sequence shown here is derived from an EMBL/GenBank/DDBJ whole genome shotgun (WGS) entry which is preliminary data.</text>
</comment>
<keyword evidence="3" id="KW-1185">Reference proteome</keyword>
<dbReference type="Proteomes" id="UP001321749">
    <property type="component" value="Unassembled WGS sequence"/>
</dbReference>
<name>A0AAV9HNY4_9PEZI</name>
<protein>
    <submittedName>
        <fullName evidence="2">Uncharacterized protein</fullName>
    </submittedName>
</protein>
<reference evidence="2" key="1">
    <citation type="journal article" date="2023" name="Mol. Phylogenet. Evol.">
        <title>Genome-scale phylogeny and comparative genomics of the fungal order Sordariales.</title>
        <authorList>
            <person name="Hensen N."/>
            <person name="Bonometti L."/>
            <person name="Westerberg I."/>
            <person name="Brannstrom I.O."/>
            <person name="Guillou S."/>
            <person name="Cros-Aarteil S."/>
            <person name="Calhoun S."/>
            <person name="Haridas S."/>
            <person name="Kuo A."/>
            <person name="Mondo S."/>
            <person name="Pangilinan J."/>
            <person name="Riley R."/>
            <person name="LaButti K."/>
            <person name="Andreopoulos B."/>
            <person name="Lipzen A."/>
            <person name="Chen C."/>
            <person name="Yan M."/>
            <person name="Daum C."/>
            <person name="Ng V."/>
            <person name="Clum A."/>
            <person name="Steindorff A."/>
            <person name="Ohm R.A."/>
            <person name="Martin F."/>
            <person name="Silar P."/>
            <person name="Natvig D.O."/>
            <person name="Lalanne C."/>
            <person name="Gautier V."/>
            <person name="Ament-Velasquez S.L."/>
            <person name="Kruys A."/>
            <person name="Hutchinson M.I."/>
            <person name="Powell A.J."/>
            <person name="Barry K."/>
            <person name="Miller A.N."/>
            <person name="Grigoriev I.V."/>
            <person name="Debuchy R."/>
            <person name="Gladieux P."/>
            <person name="Hiltunen Thoren M."/>
            <person name="Johannesson H."/>
        </authorList>
    </citation>
    <scope>NUCLEOTIDE SEQUENCE</scope>
    <source>
        <strain evidence="2">PSN324</strain>
    </source>
</reference>
<feature type="region of interest" description="Disordered" evidence="1">
    <location>
        <begin position="1"/>
        <end position="22"/>
    </location>
</feature>
<sequence length="390" mass="43720">METQNRHRPNLPPVWVGPDDEHPHHPIGPYAARSNPLCSPMFRTDGLPSAMYPSSGYDRSMRQHERAMVDSLDLRGRQFESKHSPIMAQSLSPIVEPGLDPRRASIISLPPPHAPASSPETPSFMLQYSRRQTLAAETRSILLSGIPDGLPRVTVTVDERRPSLPLPPEAPRRNSQAVRKELQAWGHVFLLNGSEAQCFVSAVALRRASESFSPADESCQRGEEKKKPLEQGNHLTVRVRVRPCALDRKPFLLTRTFDMDLLRATIPEPEPVFETPRRLSVDWNNRRGSLATSNHRPSVPFPSRGERSARLDGTHLRSTNTVPIHRPYACAFFPVLAALLYSKHLQPRDIIDLPLPHPEVWGQTVAHVYTGQGQLTEAIKRNILYLGGKV</sequence>
<accession>A0AAV9HNY4</accession>
<dbReference type="EMBL" id="MU864978">
    <property type="protein sequence ID" value="KAK4462068.1"/>
    <property type="molecule type" value="Genomic_DNA"/>
</dbReference>
<evidence type="ECO:0000256" key="1">
    <source>
        <dbReference type="SAM" id="MobiDB-lite"/>
    </source>
</evidence>
<organism evidence="2 3">
    <name type="scientific">Cladorrhinum samala</name>
    <dbReference type="NCBI Taxonomy" id="585594"/>
    <lineage>
        <taxon>Eukaryota</taxon>
        <taxon>Fungi</taxon>
        <taxon>Dikarya</taxon>
        <taxon>Ascomycota</taxon>
        <taxon>Pezizomycotina</taxon>
        <taxon>Sordariomycetes</taxon>
        <taxon>Sordariomycetidae</taxon>
        <taxon>Sordariales</taxon>
        <taxon>Podosporaceae</taxon>
        <taxon>Cladorrhinum</taxon>
    </lineage>
</organism>
<reference evidence="2" key="2">
    <citation type="submission" date="2023-06" db="EMBL/GenBank/DDBJ databases">
        <authorList>
            <consortium name="Lawrence Berkeley National Laboratory"/>
            <person name="Mondo S.J."/>
            <person name="Hensen N."/>
            <person name="Bonometti L."/>
            <person name="Westerberg I."/>
            <person name="Brannstrom I.O."/>
            <person name="Guillou S."/>
            <person name="Cros-Aarteil S."/>
            <person name="Calhoun S."/>
            <person name="Haridas S."/>
            <person name="Kuo A."/>
            <person name="Pangilinan J."/>
            <person name="Riley R."/>
            <person name="Labutti K."/>
            <person name="Andreopoulos B."/>
            <person name="Lipzen A."/>
            <person name="Chen C."/>
            <person name="Yanf M."/>
            <person name="Daum C."/>
            <person name="Ng V."/>
            <person name="Clum A."/>
            <person name="Steindorff A."/>
            <person name="Ohm R."/>
            <person name="Martin F."/>
            <person name="Silar P."/>
            <person name="Natvig D."/>
            <person name="Lalanne C."/>
            <person name="Gautier V."/>
            <person name="Ament-Velasquez S.L."/>
            <person name="Kruys A."/>
            <person name="Hutchinson M.I."/>
            <person name="Powell A.J."/>
            <person name="Barry K."/>
            <person name="Miller A.N."/>
            <person name="Grigoriev I.V."/>
            <person name="Debuchy R."/>
            <person name="Gladieux P."/>
            <person name="Thoren M.H."/>
            <person name="Johannesson H."/>
        </authorList>
    </citation>
    <scope>NUCLEOTIDE SEQUENCE</scope>
    <source>
        <strain evidence="2">PSN324</strain>
    </source>
</reference>